<comment type="caution">
    <text evidence="8">The sequence shown here is derived from an EMBL/GenBank/DDBJ whole genome shotgun (WGS) entry which is preliminary data.</text>
</comment>
<dbReference type="InterPro" id="IPR036259">
    <property type="entry name" value="MFS_trans_sf"/>
</dbReference>
<evidence type="ECO:0000256" key="7">
    <source>
        <dbReference type="SAM" id="Phobius"/>
    </source>
</evidence>
<evidence type="ECO:0000256" key="1">
    <source>
        <dbReference type="ARBA" id="ARBA00004651"/>
    </source>
</evidence>
<evidence type="ECO:0000256" key="3">
    <source>
        <dbReference type="ARBA" id="ARBA00022692"/>
    </source>
</evidence>
<organism evidence="8 9">
    <name type="scientific">Streptomonospora wellingtoniae</name>
    <dbReference type="NCBI Taxonomy" id="3075544"/>
    <lineage>
        <taxon>Bacteria</taxon>
        <taxon>Bacillati</taxon>
        <taxon>Actinomycetota</taxon>
        <taxon>Actinomycetes</taxon>
        <taxon>Streptosporangiales</taxon>
        <taxon>Nocardiopsidaceae</taxon>
        <taxon>Streptomonospora</taxon>
    </lineage>
</organism>
<comment type="subcellular location">
    <subcellularLocation>
        <location evidence="1">Cell membrane</location>
        <topology evidence="1">Multi-pass membrane protein</topology>
    </subcellularLocation>
</comment>
<dbReference type="Pfam" id="PF07690">
    <property type="entry name" value="MFS_1"/>
    <property type="match status" value="1"/>
</dbReference>
<dbReference type="PANTHER" id="PTHR23513:SF6">
    <property type="entry name" value="MAJOR FACILITATOR SUPERFAMILY ASSOCIATED DOMAIN-CONTAINING PROTEIN"/>
    <property type="match status" value="1"/>
</dbReference>
<keyword evidence="9" id="KW-1185">Reference proteome</keyword>
<dbReference type="SUPFAM" id="SSF103473">
    <property type="entry name" value="MFS general substrate transporter"/>
    <property type="match status" value="1"/>
</dbReference>
<keyword evidence="2" id="KW-1003">Cell membrane</keyword>
<feature type="transmembrane region" description="Helical" evidence="7">
    <location>
        <begin position="221"/>
        <end position="240"/>
    </location>
</feature>
<evidence type="ECO:0000256" key="4">
    <source>
        <dbReference type="ARBA" id="ARBA00022989"/>
    </source>
</evidence>
<feature type="transmembrane region" description="Helical" evidence="7">
    <location>
        <begin position="91"/>
        <end position="114"/>
    </location>
</feature>
<evidence type="ECO:0000256" key="6">
    <source>
        <dbReference type="SAM" id="MobiDB-lite"/>
    </source>
</evidence>
<dbReference type="Gene3D" id="1.20.1250.20">
    <property type="entry name" value="MFS general substrate transporter like domains"/>
    <property type="match status" value="1"/>
</dbReference>
<reference evidence="9" key="1">
    <citation type="submission" date="2023-07" db="EMBL/GenBank/DDBJ databases">
        <title>30 novel species of actinomycetes from the DSMZ collection.</title>
        <authorList>
            <person name="Nouioui I."/>
        </authorList>
    </citation>
    <scope>NUCLEOTIDE SEQUENCE [LARGE SCALE GENOMIC DNA]</scope>
    <source>
        <strain evidence="9">DSM 45055</strain>
    </source>
</reference>
<accession>A0ABU2KZV7</accession>
<evidence type="ECO:0000256" key="5">
    <source>
        <dbReference type="ARBA" id="ARBA00023136"/>
    </source>
</evidence>
<dbReference type="InterPro" id="IPR011701">
    <property type="entry name" value="MFS"/>
</dbReference>
<feature type="transmembrane region" description="Helical" evidence="7">
    <location>
        <begin position="191"/>
        <end position="209"/>
    </location>
</feature>
<feature type="transmembrane region" description="Helical" evidence="7">
    <location>
        <begin position="155"/>
        <end position="179"/>
    </location>
</feature>
<feature type="transmembrane region" description="Helical" evidence="7">
    <location>
        <begin position="314"/>
        <end position="333"/>
    </location>
</feature>
<keyword evidence="5 7" id="KW-0472">Membrane</keyword>
<feature type="transmembrane region" description="Helical" evidence="7">
    <location>
        <begin position="33"/>
        <end position="53"/>
    </location>
</feature>
<evidence type="ECO:0000313" key="8">
    <source>
        <dbReference type="EMBL" id="MDT0304834.1"/>
    </source>
</evidence>
<keyword evidence="3 7" id="KW-0812">Transmembrane</keyword>
<keyword evidence="4 7" id="KW-1133">Transmembrane helix</keyword>
<evidence type="ECO:0000256" key="2">
    <source>
        <dbReference type="ARBA" id="ARBA00022475"/>
    </source>
</evidence>
<name>A0ABU2KZV7_9ACTN</name>
<feature type="region of interest" description="Disordered" evidence="6">
    <location>
        <begin position="337"/>
        <end position="368"/>
    </location>
</feature>
<feature type="transmembrane region" description="Helical" evidence="7">
    <location>
        <begin position="288"/>
        <end position="308"/>
    </location>
</feature>
<dbReference type="Proteomes" id="UP001183226">
    <property type="component" value="Unassembled WGS sequence"/>
</dbReference>
<dbReference type="EMBL" id="JAVREK010000030">
    <property type="protein sequence ID" value="MDT0304834.1"/>
    <property type="molecule type" value="Genomic_DNA"/>
</dbReference>
<gene>
    <name evidence="8" type="ORF">RM446_22170</name>
</gene>
<feature type="region of interest" description="Disordered" evidence="6">
    <location>
        <begin position="1"/>
        <end position="30"/>
    </location>
</feature>
<evidence type="ECO:0000313" key="9">
    <source>
        <dbReference type="Proteomes" id="UP001183226"/>
    </source>
</evidence>
<proteinExistence type="predicted"/>
<feature type="transmembrane region" description="Helical" evidence="7">
    <location>
        <begin position="246"/>
        <end position="267"/>
    </location>
</feature>
<dbReference type="PANTHER" id="PTHR23513">
    <property type="entry name" value="INTEGRAL MEMBRANE EFFLUX PROTEIN-RELATED"/>
    <property type="match status" value="1"/>
</dbReference>
<feature type="compositionally biased region" description="Basic residues" evidence="6">
    <location>
        <begin position="16"/>
        <end position="30"/>
    </location>
</feature>
<sequence>MARQGPTAAGDDRRGRGPRRRPRNGPRRRPARLPHFAHLWIVVLVNGVATVFFDLGTQSHVKDLVPRDRLVKTNGTLATLTQTAMVCAPPLAGWAAGLLTPTTILAATSIGYAWSALWLSRLRTPEPQPAAPETRQRLLGDIREGVRFLLHQPTLVAVLGAGCLVNLGSAAFTTVLPAYALNGLGWSESQLGLYLGAGGVGGLLGAVTAERVAGLLGAGRSVLVVGVAIAPMAALLPLTGDPVPGPAAAAAWALVLYKVGFDAVLMMSFRQAVTPSHLLGRVNGTMRVLLTAAVAAGAAGAGATAAAVGAKGALVLAATALGLVWLPIALSPLPRSTTLGGGRGGEGGDDTAAADRGRPRGSGGPATR</sequence>
<protein>
    <submittedName>
        <fullName evidence="8">MFS transporter</fullName>
    </submittedName>
</protein>